<dbReference type="InterPro" id="IPR036186">
    <property type="entry name" value="Serpin_sf"/>
</dbReference>
<keyword evidence="4" id="KW-1185">Reference proteome</keyword>
<dbReference type="AlphaFoldDB" id="A0A2P5E7I6"/>
<evidence type="ECO:0000313" key="4">
    <source>
        <dbReference type="Proteomes" id="UP000237000"/>
    </source>
</evidence>
<feature type="domain" description="Serpin" evidence="2">
    <location>
        <begin position="13"/>
        <end position="133"/>
    </location>
</feature>
<proteinExistence type="inferred from homology"/>
<dbReference type="GO" id="GO:0005615">
    <property type="term" value="C:extracellular space"/>
    <property type="evidence" value="ECO:0007669"/>
    <property type="project" value="InterPro"/>
</dbReference>
<name>A0A2P5E7I6_TREOI</name>
<evidence type="ECO:0000259" key="2">
    <source>
        <dbReference type="Pfam" id="PF00079"/>
    </source>
</evidence>
<evidence type="ECO:0000313" key="3">
    <source>
        <dbReference type="EMBL" id="PON81507.1"/>
    </source>
</evidence>
<organism evidence="3 4">
    <name type="scientific">Trema orientale</name>
    <name type="common">Charcoal tree</name>
    <name type="synonym">Celtis orientalis</name>
    <dbReference type="NCBI Taxonomy" id="63057"/>
    <lineage>
        <taxon>Eukaryota</taxon>
        <taxon>Viridiplantae</taxon>
        <taxon>Streptophyta</taxon>
        <taxon>Embryophyta</taxon>
        <taxon>Tracheophyta</taxon>
        <taxon>Spermatophyta</taxon>
        <taxon>Magnoliopsida</taxon>
        <taxon>eudicotyledons</taxon>
        <taxon>Gunneridae</taxon>
        <taxon>Pentapetalae</taxon>
        <taxon>rosids</taxon>
        <taxon>fabids</taxon>
        <taxon>Rosales</taxon>
        <taxon>Cannabaceae</taxon>
        <taxon>Trema</taxon>
    </lineage>
</organism>
<dbReference type="InterPro" id="IPR042178">
    <property type="entry name" value="Serpin_sf_1"/>
</dbReference>
<dbReference type="InterPro" id="IPR023796">
    <property type="entry name" value="Serpin_dom"/>
</dbReference>
<reference evidence="4" key="1">
    <citation type="submission" date="2016-06" db="EMBL/GenBank/DDBJ databases">
        <title>Parallel loss of symbiosis genes in relatives of nitrogen-fixing non-legume Parasponia.</title>
        <authorList>
            <person name="Van Velzen R."/>
            <person name="Holmer R."/>
            <person name="Bu F."/>
            <person name="Rutten L."/>
            <person name="Van Zeijl A."/>
            <person name="Liu W."/>
            <person name="Santuari L."/>
            <person name="Cao Q."/>
            <person name="Sharma T."/>
            <person name="Shen D."/>
            <person name="Roswanjaya Y."/>
            <person name="Wardhani T."/>
            <person name="Kalhor M.S."/>
            <person name="Jansen J."/>
            <person name="Van den Hoogen J."/>
            <person name="Gungor B."/>
            <person name="Hartog M."/>
            <person name="Hontelez J."/>
            <person name="Verver J."/>
            <person name="Yang W.-C."/>
            <person name="Schijlen E."/>
            <person name="Repin R."/>
            <person name="Schilthuizen M."/>
            <person name="Schranz E."/>
            <person name="Heidstra R."/>
            <person name="Miyata K."/>
            <person name="Fedorova E."/>
            <person name="Kohlen W."/>
            <person name="Bisseling T."/>
            <person name="Smit S."/>
            <person name="Geurts R."/>
        </authorList>
    </citation>
    <scope>NUCLEOTIDE SEQUENCE [LARGE SCALE GENOMIC DNA]</scope>
    <source>
        <strain evidence="4">cv. RG33-2</strain>
    </source>
</reference>
<dbReference type="STRING" id="63057.A0A2P5E7I6"/>
<dbReference type="EMBL" id="JXTC01000215">
    <property type="protein sequence ID" value="PON81507.1"/>
    <property type="molecule type" value="Genomic_DNA"/>
</dbReference>
<dbReference type="PROSITE" id="PS00284">
    <property type="entry name" value="SERPIN"/>
    <property type="match status" value="1"/>
</dbReference>
<dbReference type="InterPro" id="IPR000215">
    <property type="entry name" value="Serpin_fam"/>
</dbReference>
<protein>
    <submittedName>
        <fullName evidence="3">Serpin family</fullName>
    </submittedName>
</protein>
<dbReference type="OrthoDB" id="1063785at2759"/>
<dbReference type="Gene3D" id="2.30.39.10">
    <property type="entry name" value="Alpha-1-antitrypsin, domain 1"/>
    <property type="match status" value="1"/>
</dbReference>
<sequence length="133" mass="14832">MLQPKHFHLREQELSLVWIPKLKISYDIGIRKLMQDKGLTLPFDPTGADFRNMVHFPALAAPVYINSLIHKSWIEVNEEGTESAAATFSDVVLGCAVSSKPPLPSFVADHPFMFMIAEESSKHVIFTGALLNP</sequence>
<dbReference type="InterPro" id="IPR023795">
    <property type="entry name" value="Serpin_CS"/>
</dbReference>
<gene>
    <name evidence="3" type="ORF">TorRG33x02_226990</name>
</gene>
<evidence type="ECO:0000256" key="1">
    <source>
        <dbReference type="ARBA" id="ARBA00009500"/>
    </source>
</evidence>
<dbReference type="SUPFAM" id="SSF56574">
    <property type="entry name" value="Serpins"/>
    <property type="match status" value="1"/>
</dbReference>
<dbReference type="Gene3D" id="3.30.497.10">
    <property type="entry name" value="Antithrombin, subunit I, domain 2"/>
    <property type="match status" value="1"/>
</dbReference>
<dbReference type="GO" id="GO:0004867">
    <property type="term" value="F:serine-type endopeptidase inhibitor activity"/>
    <property type="evidence" value="ECO:0007669"/>
    <property type="project" value="InterPro"/>
</dbReference>
<dbReference type="Pfam" id="PF00079">
    <property type="entry name" value="Serpin"/>
    <property type="match status" value="1"/>
</dbReference>
<dbReference type="InterPro" id="IPR042185">
    <property type="entry name" value="Serpin_sf_2"/>
</dbReference>
<comment type="caution">
    <text evidence="3">The sequence shown here is derived from an EMBL/GenBank/DDBJ whole genome shotgun (WGS) entry which is preliminary data.</text>
</comment>
<accession>A0A2P5E7I6</accession>
<comment type="similarity">
    <text evidence="1">Belongs to the serpin family.</text>
</comment>
<dbReference type="PANTHER" id="PTHR11461">
    <property type="entry name" value="SERINE PROTEASE INHIBITOR, SERPIN"/>
    <property type="match status" value="1"/>
</dbReference>
<dbReference type="PANTHER" id="PTHR11461:SF211">
    <property type="entry name" value="GH10112P-RELATED"/>
    <property type="match status" value="1"/>
</dbReference>
<dbReference type="InParanoid" id="A0A2P5E7I6"/>
<dbReference type="Proteomes" id="UP000237000">
    <property type="component" value="Unassembled WGS sequence"/>
</dbReference>